<evidence type="ECO:0000313" key="2">
    <source>
        <dbReference type="EMBL" id="EZF51916.1"/>
    </source>
</evidence>
<feature type="region of interest" description="Disordered" evidence="1">
    <location>
        <begin position="143"/>
        <end position="181"/>
    </location>
</feature>
<feature type="compositionally biased region" description="Pro residues" evidence="1">
    <location>
        <begin position="301"/>
        <end position="314"/>
    </location>
</feature>
<dbReference type="AlphaFoldDB" id="A0A022W0M0"/>
<dbReference type="EMBL" id="KK207858">
    <property type="protein sequence ID" value="EZF51916.1"/>
    <property type="molecule type" value="Genomic_DNA"/>
</dbReference>
<accession>A0A022W0M0</accession>
<protein>
    <submittedName>
        <fullName evidence="2">Uncharacterized protein</fullName>
    </submittedName>
</protein>
<proteinExistence type="predicted"/>
<feature type="region of interest" description="Disordered" evidence="1">
    <location>
        <begin position="295"/>
        <end position="323"/>
    </location>
</feature>
<gene>
    <name evidence="2" type="ORF">H103_04862</name>
</gene>
<dbReference type="Proteomes" id="UP000023758">
    <property type="component" value="Unassembled WGS sequence"/>
</dbReference>
<dbReference type="HOGENOM" id="CLU_861045_0_0_1"/>
<feature type="region of interest" description="Disordered" evidence="1">
    <location>
        <begin position="85"/>
        <end position="107"/>
    </location>
</feature>
<evidence type="ECO:0000256" key="1">
    <source>
        <dbReference type="SAM" id="MobiDB-lite"/>
    </source>
</evidence>
<organism evidence="2">
    <name type="scientific">Trichophyton rubrum CBS 288.86</name>
    <dbReference type="NCBI Taxonomy" id="1215330"/>
    <lineage>
        <taxon>Eukaryota</taxon>
        <taxon>Fungi</taxon>
        <taxon>Dikarya</taxon>
        <taxon>Ascomycota</taxon>
        <taxon>Pezizomycotina</taxon>
        <taxon>Eurotiomycetes</taxon>
        <taxon>Eurotiomycetidae</taxon>
        <taxon>Onygenales</taxon>
        <taxon>Arthrodermataceae</taxon>
        <taxon>Trichophyton</taxon>
    </lineage>
</organism>
<reference evidence="2" key="1">
    <citation type="submission" date="2014-02" db="EMBL/GenBank/DDBJ databases">
        <title>The Genome Sequence of Trichophyton rubrum (morphotype fischeri) CBS 288.86.</title>
        <authorList>
            <consortium name="The Broad Institute Genomics Platform"/>
            <person name="Cuomo C.A."/>
            <person name="White T.C."/>
            <person name="Graser Y."/>
            <person name="Martinez-Rossi N."/>
            <person name="Heitman J."/>
            <person name="Young S.K."/>
            <person name="Zeng Q."/>
            <person name="Gargeya S."/>
            <person name="Abouelleil A."/>
            <person name="Alvarado L."/>
            <person name="Chapman S.B."/>
            <person name="Gainer-Dewar J."/>
            <person name="Goldberg J."/>
            <person name="Griggs A."/>
            <person name="Gujja S."/>
            <person name="Hansen M."/>
            <person name="Howarth C."/>
            <person name="Imamovic A."/>
            <person name="Larimer J."/>
            <person name="Martinez D."/>
            <person name="Murphy C."/>
            <person name="Pearson M.D."/>
            <person name="Persinoti G."/>
            <person name="Poon T."/>
            <person name="Priest M."/>
            <person name="Roberts A.D."/>
            <person name="Saif S."/>
            <person name="Shea T.D."/>
            <person name="Sykes S.N."/>
            <person name="Wortman J."/>
            <person name="Nusbaum C."/>
            <person name="Birren B."/>
        </authorList>
    </citation>
    <scope>NUCLEOTIDE SEQUENCE [LARGE SCALE GENOMIC DNA]</scope>
    <source>
        <strain evidence="2">CBS 288.86</strain>
    </source>
</reference>
<name>A0A022W0M0_TRIRU</name>
<sequence length="323" mass="34199">MLAVDSGASCIPPCLPCLLFGRTICMQLGSASSAPSLLVLCLCLCLCLCLTWQHQAASGPSSHPPPHVRWRIRQRCRPANQPTSLLGGFSAGQEPEMSESERESAAAAKEGARAMGMLCHHHETRAPNPAAPLRQCPGSTRYATQARDRDMRIKTNSQQPAASKHRGGGGGSTLMPARRRRQVGKPGCRLAAAGKSLAEICLFALAPKKDEEESWKKATKGGRRRLVKIQLFSLARCSAGCPGPVSAPSLASPSSLFVVFVFVLPSLLPAAAAPPETLLEPPLISGSSDLSSLACLLPSNPSLPPPPPPPPPSRVRPFFLMES</sequence>